<sequence>MAMATRSDEETEVRSDGAVFPGLHYDKATESSPSADSPVSVPRPVPSPVSQFPPGDSPSALRQQRGTDAPSPSCTSAGRKMRKRMSGKCRGGKESRERRRVTARGTQPQRPAGAPVRLPAESTCGCCWALGRLSW</sequence>
<dbReference type="EMBL" id="JABVXQ010000010">
    <property type="protein sequence ID" value="KAF6088279.1"/>
    <property type="molecule type" value="Genomic_DNA"/>
</dbReference>
<feature type="region of interest" description="Disordered" evidence="1">
    <location>
        <begin position="1"/>
        <end position="117"/>
    </location>
</feature>
<evidence type="ECO:0000313" key="3">
    <source>
        <dbReference type="Proteomes" id="UP000664940"/>
    </source>
</evidence>
<feature type="compositionally biased region" description="Basic and acidic residues" evidence="1">
    <location>
        <begin position="1"/>
        <end position="15"/>
    </location>
</feature>
<evidence type="ECO:0000256" key="1">
    <source>
        <dbReference type="SAM" id="MobiDB-lite"/>
    </source>
</evidence>
<comment type="caution">
    <text evidence="2">The sequence shown here is derived from an EMBL/GenBank/DDBJ whole genome shotgun (WGS) entry which is preliminary data.</text>
</comment>
<dbReference type="Proteomes" id="UP000664940">
    <property type="component" value="Unassembled WGS sequence"/>
</dbReference>
<evidence type="ECO:0000313" key="2">
    <source>
        <dbReference type="EMBL" id="KAF6088279.1"/>
    </source>
</evidence>
<protein>
    <submittedName>
        <fullName evidence="2">Uncharacterized protein</fullName>
    </submittedName>
</protein>
<accession>A0A834DQC2</accession>
<reference evidence="2 3" key="1">
    <citation type="journal article" date="2020" name="Nature">
        <title>Six reference-quality genomes reveal evolution of bat adaptations.</title>
        <authorList>
            <person name="Jebb D."/>
            <person name="Huang Z."/>
            <person name="Pippel M."/>
            <person name="Hughes G.M."/>
            <person name="Lavrichenko K."/>
            <person name="Devanna P."/>
            <person name="Winkler S."/>
            <person name="Jermiin L.S."/>
            <person name="Skirmuntt E.C."/>
            <person name="Katzourakis A."/>
            <person name="Burkitt-Gray L."/>
            <person name="Ray D.A."/>
            <person name="Sullivan K.A.M."/>
            <person name="Roscito J.G."/>
            <person name="Kirilenko B.M."/>
            <person name="Davalos L.M."/>
            <person name="Corthals A.P."/>
            <person name="Power M.L."/>
            <person name="Jones G."/>
            <person name="Ransome R.D."/>
            <person name="Dechmann D.K.N."/>
            <person name="Locatelli A.G."/>
            <person name="Puechmaille S.J."/>
            <person name="Fedrigo O."/>
            <person name="Jarvis E.D."/>
            <person name="Hiller M."/>
            <person name="Vernes S.C."/>
            <person name="Myers E.W."/>
            <person name="Teeling E.C."/>
        </authorList>
    </citation>
    <scope>NUCLEOTIDE SEQUENCE [LARGE SCALE GENOMIC DNA]</scope>
    <source>
        <strain evidence="2">Bat1K_MPI-CBG_1</strain>
    </source>
</reference>
<feature type="compositionally biased region" description="Low complexity" evidence="1">
    <location>
        <begin position="31"/>
        <end position="40"/>
    </location>
</feature>
<name>A0A834DQC2_9CHIR</name>
<proteinExistence type="predicted"/>
<organism evidence="2 3">
    <name type="scientific">Phyllostomus discolor</name>
    <name type="common">pale spear-nosed bat</name>
    <dbReference type="NCBI Taxonomy" id="89673"/>
    <lineage>
        <taxon>Eukaryota</taxon>
        <taxon>Metazoa</taxon>
        <taxon>Chordata</taxon>
        <taxon>Craniata</taxon>
        <taxon>Vertebrata</taxon>
        <taxon>Euteleostomi</taxon>
        <taxon>Mammalia</taxon>
        <taxon>Eutheria</taxon>
        <taxon>Laurasiatheria</taxon>
        <taxon>Chiroptera</taxon>
        <taxon>Yangochiroptera</taxon>
        <taxon>Phyllostomidae</taxon>
        <taxon>Phyllostominae</taxon>
        <taxon>Phyllostomus</taxon>
    </lineage>
</organism>
<feature type="compositionally biased region" description="Polar residues" evidence="1">
    <location>
        <begin position="60"/>
        <end position="76"/>
    </location>
</feature>
<dbReference type="AlphaFoldDB" id="A0A834DQC2"/>
<gene>
    <name evidence="2" type="ORF">HJG60_008135</name>
</gene>